<reference evidence="2 3" key="1">
    <citation type="submission" date="2018-07" db="EMBL/GenBank/DDBJ databases">
        <title>The complete nuclear genome of the prasinophyte Chloropicon primus (CCMP1205).</title>
        <authorList>
            <person name="Pombert J.-F."/>
            <person name="Otis C."/>
            <person name="Turmel M."/>
            <person name="Lemieux C."/>
        </authorList>
    </citation>
    <scope>NUCLEOTIDE SEQUENCE [LARGE SCALE GENOMIC DNA]</scope>
    <source>
        <strain evidence="2 3">CCMP1205</strain>
    </source>
</reference>
<name>A0A5B8MQZ8_9CHLO</name>
<accession>A0A5B8MQZ8</accession>
<dbReference type="InterPro" id="IPR038765">
    <property type="entry name" value="Papain-like_cys_pep_sf"/>
</dbReference>
<dbReference type="PANTHER" id="PTHR47664">
    <property type="entry name" value="NLPC_P60 DOMAIN-CONTAINING PROTEIN"/>
    <property type="match status" value="1"/>
</dbReference>
<dbReference type="SUPFAM" id="SSF54001">
    <property type="entry name" value="Cysteine proteinases"/>
    <property type="match status" value="1"/>
</dbReference>
<dbReference type="PANTHER" id="PTHR47664:SF1">
    <property type="entry name" value="CHROMOSOME UNDETERMINED SCAFFOLD_14, WHOLE GENOME SHOTGUN SEQUENCE"/>
    <property type="match status" value="1"/>
</dbReference>
<sequence length="263" mass="30505">MTCAVAETGGRQCGCVAEPTACLADAFKEFREKKLLEKKKLKELKKKANEKKRTQSFKDHLRRKFVEQARHYLGVPYGKRFHNVEDEAACECEGCKEAGRQLRDDPMFLDCCALVRKCVHDLREDFGFVLGAGNQAFQFDTLPMRVDSVDGLEPGDLIFFSGEYYSDKCREQKHDMVHVEIFVGGETGKAVIGSREKQKWVKEYDTYEFDSKSWKLKELFFVKIDTWLNGELKSHCKEHNWANFLQPKHSSRNSLFFVEETEE</sequence>
<keyword evidence="1" id="KW-0175">Coiled coil</keyword>
<dbReference type="STRING" id="1764295.A0A5B8MQZ8"/>
<evidence type="ECO:0000313" key="2">
    <source>
        <dbReference type="EMBL" id="QDZ22791.1"/>
    </source>
</evidence>
<evidence type="ECO:0000313" key="3">
    <source>
        <dbReference type="Proteomes" id="UP000316726"/>
    </source>
</evidence>
<evidence type="ECO:0008006" key="4">
    <source>
        <dbReference type="Google" id="ProtNLM"/>
    </source>
</evidence>
<dbReference type="OrthoDB" id="202825at2759"/>
<evidence type="ECO:0000256" key="1">
    <source>
        <dbReference type="SAM" id="Coils"/>
    </source>
</evidence>
<dbReference type="AlphaFoldDB" id="A0A5B8MQZ8"/>
<organism evidence="2 3">
    <name type="scientific">Chloropicon primus</name>
    <dbReference type="NCBI Taxonomy" id="1764295"/>
    <lineage>
        <taxon>Eukaryota</taxon>
        <taxon>Viridiplantae</taxon>
        <taxon>Chlorophyta</taxon>
        <taxon>Chloropicophyceae</taxon>
        <taxon>Chloropicales</taxon>
        <taxon>Chloropicaceae</taxon>
        <taxon>Chloropicon</taxon>
    </lineage>
</organism>
<feature type="coiled-coil region" evidence="1">
    <location>
        <begin position="27"/>
        <end position="54"/>
    </location>
</feature>
<keyword evidence="3" id="KW-1185">Reference proteome</keyword>
<dbReference type="Proteomes" id="UP000316726">
    <property type="component" value="Chromosome 8"/>
</dbReference>
<dbReference type="Gene3D" id="3.90.1720.10">
    <property type="entry name" value="endopeptidase domain like (from Nostoc punctiforme)"/>
    <property type="match status" value="1"/>
</dbReference>
<dbReference type="EMBL" id="CP031041">
    <property type="protein sequence ID" value="QDZ22791.1"/>
    <property type="molecule type" value="Genomic_DNA"/>
</dbReference>
<protein>
    <recommendedName>
        <fullName evidence="4">NlpC/P60 domain-containing protein</fullName>
    </recommendedName>
</protein>
<gene>
    <name evidence="2" type="ORF">A3770_08p53090</name>
</gene>
<proteinExistence type="predicted"/>